<dbReference type="EMBL" id="OU895877">
    <property type="protein sequence ID" value="CAG9799521.1"/>
    <property type="molecule type" value="Genomic_DNA"/>
</dbReference>
<dbReference type="PANTHER" id="PTHR31195:SF2">
    <property type="entry name" value="GEO02494P1"/>
    <property type="match status" value="1"/>
</dbReference>
<feature type="domain" description="DUF4604" evidence="2">
    <location>
        <begin position="4"/>
        <end position="144"/>
    </location>
</feature>
<reference evidence="3" key="2">
    <citation type="submission" date="2022-10" db="EMBL/GenBank/DDBJ databases">
        <authorList>
            <consortium name="ENA_rothamsted_submissions"/>
            <consortium name="culmorum"/>
            <person name="King R."/>
        </authorList>
    </citation>
    <scope>NUCLEOTIDE SEQUENCE</scope>
</reference>
<feature type="compositionally biased region" description="Acidic residues" evidence="1">
    <location>
        <begin position="45"/>
        <end position="55"/>
    </location>
</feature>
<dbReference type="OrthoDB" id="10043580at2759"/>
<organism evidence="3 4">
    <name type="scientific">Chironomus riparius</name>
    <dbReference type="NCBI Taxonomy" id="315576"/>
    <lineage>
        <taxon>Eukaryota</taxon>
        <taxon>Metazoa</taxon>
        <taxon>Ecdysozoa</taxon>
        <taxon>Arthropoda</taxon>
        <taxon>Hexapoda</taxon>
        <taxon>Insecta</taxon>
        <taxon>Pterygota</taxon>
        <taxon>Neoptera</taxon>
        <taxon>Endopterygota</taxon>
        <taxon>Diptera</taxon>
        <taxon>Nematocera</taxon>
        <taxon>Chironomoidea</taxon>
        <taxon>Chironomidae</taxon>
        <taxon>Chironominae</taxon>
        <taxon>Chironomus</taxon>
    </lineage>
</organism>
<dbReference type="InterPro" id="IPR040219">
    <property type="entry name" value="KIAA1143-like"/>
</dbReference>
<dbReference type="Proteomes" id="UP001153620">
    <property type="component" value="Chromosome 1"/>
</dbReference>
<gene>
    <name evidence="3" type="ORF">CHIRRI_LOCUS2486</name>
</gene>
<keyword evidence="4" id="KW-1185">Reference proteome</keyword>
<evidence type="ECO:0000259" key="2">
    <source>
        <dbReference type="Pfam" id="PF15377"/>
    </source>
</evidence>
<sequence>MSKRNVAFIKPDEPAFLKRMKQQIGYQEPDTVEAKRGPVQNLGSSDEDEDYEERDDEKPQVIQLKKGDLTEEEAIRIAKEEAEKPADLNQRVIFKSKKKKDDAKDTVDEDKLPSNTVGKSDKKPKKERKQEKPVKNLLSFVEDD</sequence>
<name>A0A9N9RMM2_9DIPT</name>
<dbReference type="InterPro" id="IPR027911">
    <property type="entry name" value="DUF4604"/>
</dbReference>
<evidence type="ECO:0000313" key="4">
    <source>
        <dbReference type="Proteomes" id="UP001153620"/>
    </source>
</evidence>
<feature type="compositionally biased region" description="Basic and acidic residues" evidence="1">
    <location>
        <begin position="99"/>
        <end position="112"/>
    </location>
</feature>
<accession>A0A9N9RMM2</accession>
<dbReference type="Pfam" id="PF15377">
    <property type="entry name" value="DUF4604"/>
    <property type="match status" value="1"/>
</dbReference>
<evidence type="ECO:0000256" key="1">
    <source>
        <dbReference type="SAM" id="MobiDB-lite"/>
    </source>
</evidence>
<protein>
    <recommendedName>
        <fullName evidence="2">DUF4604 domain-containing protein</fullName>
    </recommendedName>
</protein>
<feature type="region of interest" description="Disordered" evidence="1">
    <location>
        <begin position="19"/>
        <end position="144"/>
    </location>
</feature>
<dbReference type="AlphaFoldDB" id="A0A9N9RMM2"/>
<dbReference type="PANTHER" id="PTHR31195">
    <property type="entry name" value="GEO02494P1"/>
    <property type="match status" value="1"/>
</dbReference>
<reference evidence="3" key="1">
    <citation type="submission" date="2022-01" db="EMBL/GenBank/DDBJ databases">
        <authorList>
            <person name="King R."/>
        </authorList>
    </citation>
    <scope>NUCLEOTIDE SEQUENCE</scope>
</reference>
<feature type="compositionally biased region" description="Basic and acidic residues" evidence="1">
    <location>
        <begin position="65"/>
        <end position="86"/>
    </location>
</feature>
<proteinExistence type="predicted"/>
<evidence type="ECO:0000313" key="3">
    <source>
        <dbReference type="EMBL" id="CAG9799521.1"/>
    </source>
</evidence>